<dbReference type="PATRIC" id="fig|1408189.4.peg.1248"/>
<organism evidence="3 4">
    <name type="scientific">Corynebacterium lactis RW2-5</name>
    <dbReference type="NCBI Taxonomy" id="1408189"/>
    <lineage>
        <taxon>Bacteria</taxon>
        <taxon>Bacillati</taxon>
        <taxon>Actinomycetota</taxon>
        <taxon>Actinomycetes</taxon>
        <taxon>Mycobacteriales</taxon>
        <taxon>Corynebacteriaceae</taxon>
        <taxon>Corynebacterium</taxon>
    </lineage>
</organism>
<feature type="transmembrane region" description="Helical" evidence="1">
    <location>
        <begin position="542"/>
        <end position="562"/>
    </location>
</feature>
<dbReference type="Proteomes" id="UP000058446">
    <property type="component" value="Chromosome"/>
</dbReference>
<keyword evidence="1" id="KW-0812">Transmembrane</keyword>
<feature type="transmembrane region" description="Helical" evidence="1">
    <location>
        <begin position="512"/>
        <end position="530"/>
    </location>
</feature>
<feature type="transmembrane region" description="Helical" evidence="1">
    <location>
        <begin position="103"/>
        <end position="122"/>
    </location>
</feature>
<name>A0A0K2H3J4_9CORY</name>
<dbReference type="Pfam" id="PF02518">
    <property type="entry name" value="HATPase_c"/>
    <property type="match status" value="1"/>
</dbReference>
<feature type="transmembrane region" description="Helical" evidence="1">
    <location>
        <begin position="156"/>
        <end position="177"/>
    </location>
</feature>
<proteinExistence type="predicted"/>
<dbReference type="InterPro" id="IPR036890">
    <property type="entry name" value="HATPase_C_sf"/>
</dbReference>
<keyword evidence="4" id="KW-1185">Reference proteome</keyword>
<evidence type="ECO:0000259" key="2">
    <source>
        <dbReference type="Pfam" id="PF02518"/>
    </source>
</evidence>
<dbReference type="SUPFAM" id="SSF55874">
    <property type="entry name" value="ATPase domain of HSP90 chaperone/DNA topoisomerase II/histidine kinase"/>
    <property type="match status" value="1"/>
</dbReference>
<feature type="transmembrane region" description="Helical" evidence="1">
    <location>
        <begin position="129"/>
        <end position="150"/>
    </location>
</feature>
<feature type="transmembrane region" description="Helical" evidence="1">
    <location>
        <begin position="38"/>
        <end position="62"/>
    </location>
</feature>
<dbReference type="OrthoDB" id="144293at2"/>
<evidence type="ECO:0000313" key="4">
    <source>
        <dbReference type="Proteomes" id="UP000058446"/>
    </source>
</evidence>
<feature type="transmembrane region" description="Helical" evidence="1">
    <location>
        <begin position="430"/>
        <end position="451"/>
    </location>
</feature>
<dbReference type="EMBL" id="CP006841">
    <property type="protein sequence ID" value="ALA68518.1"/>
    <property type="molecule type" value="Genomic_DNA"/>
</dbReference>
<dbReference type="InterPro" id="IPR003594">
    <property type="entry name" value="HATPase_dom"/>
</dbReference>
<accession>A0A0K2H3J4</accession>
<feature type="transmembrane region" description="Helical" evidence="1">
    <location>
        <begin position="69"/>
        <end position="91"/>
    </location>
</feature>
<sequence>MMPSIELAVLRAGALIISITGLLWQIESVFRSIPPSAFFTHWFPFASVFAFVLSDVLLLVAFALNTRRALISALQFPMYIMLVLLAFAFTYDDVQRTPVGNALWFSPFAGLALVAFAMTVPLRISLSIMAFVPGLIAVLNSWFLGHTFWLDMLADVGFNLVNTFPFVIFSGSARPVAKLIDDTYSQSRKVTERAERIRVQGEAMGTFTAYVHDYVLAALSAIGKGMNVSFSLDAQTGQFFSPRDYVDGTRFGRRVAEQVTKVSNDTEVAVNLADPSKPVYIPGEVANTLLLAVSEVATNSQKHAGDDAKKSCSVDILPGEVHIRFTDDGIGFDAQSIDPHRAGVRLSVKGRVDSLRGGEAKVVSAPGQGTTAVLSWRGNTSPVADEVEQREMPEAASVYNLMGMSIVYSWQFYVALLAIMVIVLTSNDQLLFPSGQISLAIFAILSAVLMFGRYDQLPLGRTVFVSTALVWLAVVGVFQPMPNLIEWSYLWHFNIVALLAAMFAIRGRPLAAVLSVAMAFVLVQSLHVFGVIPNHHVTGIDLLVRSVIVVAGVLTAIMVGFLTRNVPGSIQEYNRALFEAAAAKELERSMQNNYEWLENQVGPVFLAANAMETPTQRLQQRARLTEGKLRDVLRSPRLNNPALHQSVWEARARGVKVRLMDDRRHEPRNSSTSDVRDFPLIDEDAAVQKLLPEFLQVIDDAEEGQVTIRLLPPGRRAFASISDKNGVQRFNSAGEKI</sequence>
<dbReference type="AlphaFoldDB" id="A0A0K2H3J4"/>
<dbReference type="KEGG" id="clw:CLAC_06280"/>
<feature type="domain" description="Histidine kinase/HSP90-like ATPase" evidence="2">
    <location>
        <begin position="287"/>
        <end position="375"/>
    </location>
</feature>
<dbReference type="STRING" id="1408189.CLAC_06280"/>
<protein>
    <recommendedName>
        <fullName evidence="2">Histidine kinase/HSP90-like ATPase domain-containing protein</fullName>
    </recommendedName>
</protein>
<evidence type="ECO:0000256" key="1">
    <source>
        <dbReference type="SAM" id="Phobius"/>
    </source>
</evidence>
<feature type="transmembrane region" description="Helical" evidence="1">
    <location>
        <begin position="7"/>
        <end position="26"/>
    </location>
</feature>
<keyword evidence="1" id="KW-1133">Transmembrane helix</keyword>
<feature type="transmembrane region" description="Helical" evidence="1">
    <location>
        <begin position="463"/>
        <end position="481"/>
    </location>
</feature>
<reference evidence="3 4" key="1">
    <citation type="submission" date="2013-10" db="EMBL/GenBank/DDBJ databases">
        <title>Complete genome sequence of Corynebacterium lactis DSM 45799(T), isolated from raw cow milk.</title>
        <authorList>
            <person name="Ruckert C."/>
            <person name="Albersmeier A."/>
            <person name="Lipski A."/>
            <person name="Kalinowski J."/>
        </authorList>
    </citation>
    <scope>NUCLEOTIDE SEQUENCE [LARGE SCALE GENOMIC DNA]</scope>
    <source>
        <strain evidence="3 4">RW2-5</strain>
    </source>
</reference>
<feature type="transmembrane region" description="Helical" evidence="1">
    <location>
        <begin position="487"/>
        <end position="505"/>
    </location>
</feature>
<evidence type="ECO:0000313" key="3">
    <source>
        <dbReference type="EMBL" id="ALA68518.1"/>
    </source>
</evidence>
<gene>
    <name evidence="3" type="ORF">CLAC_06280</name>
</gene>
<dbReference type="Gene3D" id="3.30.565.10">
    <property type="entry name" value="Histidine kinase-like ATPase, C-terminal domain"/>
    <property type="match status" value="1"/>
</dbReference>
<keyword evidence="1" id="KW-0472">Membrane</keyword>
<feature type="transmembrane region" description="Helical" evidence="1">
    <location>
        <begin position="398"/>
        <end position="424"/>
    </location>
</feature>